<dbReference type="Gene3D" id="3.40.50.720">
    <property type="entry name" value="NAD(P)-binding Rossmann-like Domain"/>
    <property type="match status" value="1"/>
</dbReference>
<dbReference type="InterPro" id="IPR008927">
    <property type="entry name" value="6-PGluconate_DH-like_C_sf"/>
</dbReference>
<proteinExistence type="inferred from homology"/>
<evidence type="ECO:0000313" key="9">
    <source>
        <dbReference type="Proteomes" id="UP000006180"/>
    </source>
</evidence>
<feature type="domain" description="Pyrroline-5-carboxylate reductase dimerisation" evidence="7">
    <location>
        <begin position="156"/>
        <end position="259"/>
    </location>
</feature>
<dbReference type="InterPro" id="IPR036291">
    <property type="entry name" value="NAD(P)-bd_dom_sf"/>
</dbReference>
<comment type="catalytic activity">
    <reaction evidence="4">
        <text>L-proline + NAD(+) = (S)-1-pyrroline-5-carboxylate + NADH + 2 H(+)</text>
        <dbReference type="Rhea" id="RHEA:14105"/>
        <dbReference type="ChEBI" id="CHEBI:15378"/>
        <dbReference type="ChEBI" id="CHEBI:17388"/>
        <dbReference type="ChEBI" id="CHEBI:57540"/>
        <dbReference type="ChEBI" id="CHEBI:57945"/>
        <dbReference type="ChEBI" id="CHEBI:60039"/>
        <dbReference type="EC" id="1.5.1.2"/>
    </reaction>
</comment>
<reference evidence="8 9" key="1">
    <citation type="journal article" date="2012" name="J. Bacteriol.">
        <title>Complete genome sequence of the broad-host-range strain Sinorhizobium fredii USDA257.</title>
        <authorList>
            <person name="Schuldes J."/>
            <person name="Rodriguez Orbegoso M."/>
            <person name="Schmeisser C."/>
            <person name="Krishnan H.B."/>
            <person name="Daniel R."/>
            <person name="Streit W.R."/>
        </authorList>
    </citation>
    <scope>NUCLEOTIDE SEQUENCE [LARGE SCALE GENOMIC DNA]</scope>
    <source>
        <strain evidence="8 9">USDA 257</strain>
    </source>
</reference>
<dbReference type="SUPFAM" id="SSF48179">
    <property type="entry name" value="6-phosphogluconate dehydrogenase C-terminal domain-like"/>
    <property type="match status" value="1"/>
</dbReference>
<sequence>MSSTLKIGIIGGSGWLGGAIAQAILDAELTSSENLTLSYRRKQPTRFQGSLWTRDNQELADRSDVIIISVRPDDWPSLEVDAGGKLVISVMAGIRLDQLATQLKTGRVVRALPNAAAEVGKSYTPWVAPSALKDGDRSAVRRIFEACGSADEVAGEADIDYLTGLSGSGPAFPALLANAMMKDAVERGLSPEIARRAVVAVLIGTGRLLELREGCPAETVETFLSYRGTTAAAIEAMRAAGFEAAVAGGLQAAFTKSVSMGQSA</sequence>
<dbReference type="AlphaFoldDB" id="I3X5M8"/>
<organism evidence="8 9">
    <name type="scientific">Sinorhizobium fredii (strain USDA 257)</name>
    <dbReference type="NCBI Taxonomy" id="1185652"/>
    <lineage>
        <taxon>Bacteria</taxon>
        <taxon>Pseudomonadati</taxon>
        <taxon>Pseudomonadota</taxon>
        <taxon>Alphaproteobacteria</taxon>
        <taxon>Hyphomicrobiales</taxon>
        <taxon>Rhizobiaceae</taxon>
        <taxon>Sinorhizobium/Ensifer group</taxon>
        <taxon>Sinorhizobium</taxon>
    </lineage>
</organism>
<dbReference type="PATRIC" id="fig|1185652.3.peg.2703"/>
<comment type="similarity">
    <text evidence="1 4">Belongs to the pyrroline-5-carboxylate reductase family.</text>
</comment>
<evidence type="ECO:0000256" key="2">
    <source>
        <dbReference type="ARBA" id="ARBA00022857"/>
    </source>
</evidence>
<keyword evidence="4" id="KW-0963">Cytoplasm</keyword>
<dbReference type="SUPFAM" id="SSF51735">
    <property type="entry name" value="NAD(P)-binding Rossmann-fold domains"/>
    <property type="match status" value="1"/>
</dbReference>
<evidence type="ECO:0000259" key="6">
    <source>
        <dbReference type="Pfam" id="PF03807"/>
    </source>
</evidence>
<comment type="function">
    <text evidence="4">Catalyzes the reduction of 1-pyrroline-5-carboxylate (PCA) to L-proline.</text>
</comment>
<dbReference type="STRING" id="1185652.USDA257_c26090"/>
<evidence type="ECO:0000259" key="7">
    <source>
        <dbReference type="Pfam" id="PF14748"/>
    </source>
</evidence>
<name>I3X5M8_SINF2</name>
<comment type="catalytic activity">
    <reaction evidence="4">
        <text>L-proline + NADP(+) = (S)-1-pyrroline-5-carboxylate + NADPH + 2 H(+)</text>
        <dbReference type="Rhea" id="RHEA:14109"/>
        <dbReference type="ChEBI" id="CHEBI:15378"/>
        <dbReference type="ChEBI" id="CHEBI:17388"/>
        <dbReference type="ChEBI" id="CHEBI:57783"/>
        <dbReference type="ChEBI" id="CHEBI:58349"/>
        <dbReference type="ChEBI" id="CHEBI:60039"/>
        <dbReference type="EC" id="1.5.1.2"/>
    </reaction>
</comment>
<gene>
    <name evidence="8" type="primary">proC2</name>
    <name evidence="4" type="synonym">proC</name>
    <name evidence="8" type="ORF">USDA257_c26090</name>
</gene>
<dbReference type="Gene3D" id="1.10.3730.10">
    <property type="entry name" value="ProC C-terminal domain-like"/>
    <property type="match status" value="1"/>
</dbReference>
<dbReference type="GO" id="GO:0055129">
    <property type="term" value="P:L-proline biosynthetic process"/>
    <property type="evidence" value="ECO:0007669"/>
    <property type="project" value="UniProtKB-UniRule"/>
</dbReference>
<accession>I3X5M8</accession>
<dbReference type="KEGG" id="sfd:USDA257_c26090"/>
<comment type="pathway">
    <text evidence="4">Amino-acid biosynthesis; L-proline biosynthesis; L-proline from L-glutamate 5-semialdehyde: step 1/1.</text>
</comment>
<dbReference type="PIRSF" id="PIRSF000193">
    <property type="entry name" value="Pyrrol-5-carb_rd"/>
    <property type="match status" value="1"/>
</dbReference>
<comment type="subcellular location">
    <subcellularLocation>
        <location evidence="4">Cytoplasm</location>
    </subcellularLocation>
</comment>
<keyword evidence="3 4" id="KW-0560">Oxidoreductase</keyword>
<dbReference type="HAMAP" id="MF_01925">
    <property type="entry name" value="P5C_reductase"/>
    <property type="match status" value="1"/>
</dbReference>
<dbReference type="Pfam" id="PF14748">
    <property type="entry name" value="P5CR_dimer"/>
    <property type="match status" value="1"/>
</dbReference>
<dbReference type="EMBL" id="CP003563">
    <property type="protein sequence ID" value="AFL51184.1"/>
    <property type="molecule type" value="Genomic_DNA"/>
</dbReference>
<dbReference type="InterPro" id="IPR000304">
    <property type="entry name" value="Pyrroline-COOH_reductase"/>
</dbReference>
<dbReference type="PANTHER" id="PTHR11645">
    <property type="entry name" value="PYRROLINE-5-CARBOXYLATE REDUCTASE"/>
    <property type="match status" value="1"/>
</dbReference>
<evidence type="ECO:0000256" key="3">
    <source>
        <dbReference type="ARBA" id="ARBA00023002"/>
    </source>
</evidence>
<feature type="binding site" evidence="5">
    <location>
        <position position="56"/>
    </location>
    <ligand>
        <name>NADPH</name>
        <dbReference type="ChEBI" id="CHEBI:57783"/>
    </ligand>
</feature>
<dbReference type="HOGENOM" id="CLU_042344_0_2_5"/>
<evidence type="ECO:0000256" key="5">
    <source>
        <dbReference type="PIRSR" id="PIRSR000193-1"/>
    </source>
</evidence>
<evidence type="ECO:0000256" key="1">
    <source>
        <dbReference type="ARBA" id="ARBA00005525"/>
    </source>
</evidence>
<feature type="domain" description="Pyrroline-5-carboxylate reductase catalytic N-terminal" evidence="6">
    <location>
        <begin position="6"/>
        <end position="93"/>
    </location>
</feature>
<dbReference type="Pfam" id="PF03807">
    <property type="entry name" value="F420_oxidored"/>
    <property type="match status" value="1"/>
</dbReference>
<dbReference type="GO" id="GO:0004735">
    <property type="term" value="F:pyrroline-5-carboxylate reductase activity"/>
    <property type="evidence" value="ECO:0007669"/>
    <property type="project" value="UniProtKB-UniRule"/>
</dbReference>
<dbReference type="Proteomes" id="UP000006180">
    <property type="component" value="Chromosome"/>
</dbReference>
<protein>
    <recommendedName>
        <fullName evidence="4">Pyrroline-5-carboxylate reductase</fullName>
        <shortName evidence="4">P5C reductase</shortName>
        <shortName evidence="4">P5CR</shortName>
        <ecNumber evidence="4">1.5.1.2</ecNumber>
    </recommendedName>
    <alternativeName>
        <fullName evidence="4">PCA reductase</fullName>
    </alternativeName>
</protein>
<keyword evidence="2 4" id="KW-0521">NADP</keyword>
<dbReference type="InterPro" id="IPR029036">
    <property type="entry name" value="P5CR_dimer"/>
</dbReference>
<dbReference type="PANTHER" id="PTHR11645:SF0">
    <property type="entry name" value="PYRROLINE-5-CARBOXYLATE REDUCTASE 3"/>
    <property type="match status" value="1"/>
</dbReference>
<dbReference type="EC" id="1.5.1.2" evidence="4"/>
<dbReference type="eggNOG" id="COG0345">
    <property type="taxonomic scope" value="Bacteria"/>
</dbReference>
<dbReference type="GO" id="GO:0005737">
    <property type="term" value="C:cytoplasm"/>
    <property type="evidence" value="ECO:0007669"/>
    <property type="project" value="UniProtKB-SubCell"/>
</dbReference>
<feature type="binding site" evidence="5">
    <location>
        <begin position="10"/>
        <end position="16"/>
    </location>
    <ligand>
        <name>NADP(+)</name>
        <dbReference type="ChEBI" id="CHEBI:58349"/>
    </ligand>
</feature>
<dbReference type="RefSeq" id="WP_014763351.1">
    <property type="nucleotide sequence ID" value="NC_018000.1"/>
</dbReference>
<dbReference type="UniPathway" id="UPA00098">
    <property type="reaction ID" value="UER00361"/>
</dbReference>
<dbReference type="InterPro" id="IPR028939">
    <property type="entry name" value="P5C_Rdtase_cat_N"/>
</dbReference>
<keyword evidence="4" id="KW-0641">Proline biosynthesis</keyword>
<evidence type="ECO:0000313" key="8">
    <source>
        <dbReference type="EMBL" id="AFL51184.1"/>
    </source>
</evidence>
<keyword evidence="4" id="KW-0028">Amino-acid biosynthesis</keyword>
<evidence type="ECO:0000256" key="4">
    <source>
        <dbReference type="HAMAP-Rule" id="MF_01925"/>
    </source>
</evidence>